<keyword evidence="6" id="KW-0699">rRNA-binding</keyword>
<keyword evidence="6" id="KW-0963">Cytoplasm</keyword>
<evidence type="ECO:0000256" key="4">
    <source>
        <dbReference type="ARBA" id="ARBA00022884"/>
    </source>
</evidence>
<keyword evidence="6" id="KW-1003">Cell membrane</keyword>
<evidence type="ECO:0000313" key="12">
    <source>
        <dbReference type="Proteomes" id="UP001162030"/>
    </source>
</evidence>
<feature type="region of interest" description="G1" evidence="7">
    <location>
        <begin position="10"/>
        <end position="17"/>
    </location>
</feature>
<accession>A0ABM9HYY5</accession>
<feature type="region of interest" description="G3" evidence="7">
    <location>
        <begin position="57"/>
        <end position="60"/>
    </location>
</feature>
<dbReference type="InterPro" id="IPR005662">
    <property type="entry name" value="GTPase_Era-like"/>
</dbReference>
<keyword evidence="5 6" id="KW-0342">GTP-binding</keyword>
<dbReference type="InterPro" id="IPR027417">
    <property type="entry name" value="P-loop_NTPase"/>
</dbReference>
<dbReference type="HAMAP" id="MF_00367">
    <property type="entry name" value="GTPase_Era"/>
    <property type="match status" value="1"/>
</dbReference>
<name>A0ABM9HYY5_9GAMM</name>
<dbReference type="PROSITE" id="PS51713">
    <property type="entry name" value="G_ERA"/>
    <property type="match status" value="1"/>
</dbReference>
<organism evidence="11 12">
    <name type="scientific">Methylocaldum szegediense</name>
    <dbReference type="NCBI Taxonomy" id="73780"/>
    <lineage>
        <taxon>Bacteria</taxon>
        <taxon>Pseudomonadati</taxon>
        <taxon>Pseudomonadota</taxon>
        <taxon>Gammaproteobacteria</taxon>
        <taxon>Methylococcales</taxon>
        <taxon>Methylococcaceae</taxon>
        <taxon>Methylocaldum</taxon>
    </lineage>
</organism>
<dbReference type="GO" id="GO:0016787">
    <property type="term" value="F:hydrolase activity"/>
    <property type="evidence" value="ECO:0007669"/>
    <property type="project" value="UniProtKB-KW"/>
</dbReference>
<gene>
    <name evidence="6 11" type="primary">era</name>
    <name evidence="11" type="ORF">MSZNOR_1134</name>
</gene>
<feature type="domain" description="KH type-2" evidence="9">
    <location>
        <begin position="193"/>
        <end position="277"/>
    </location>
</feature>
<keyword evidence="12" id="KW-1185">Reference proteome</keyword>
<dbReference type="PANTHER" id="PTHR42698">
    <property type="entry name" value="GTPASE ERA"/>
    <property type="match status" value="1"/>
</dbReference>
<evidence type="ECO:0000256" key="5">
    <source>
        <dbReference type="ARBA" id="ARBA00023134"/>
    </source>
</evidence>
<dbReference type="EMBL" id="OX458333">
    <property type="protein sequence ID" value="CAI8776452.1"/>
    <property type="molecule type" value="Genomic_DNA"/>
</dbReference>
<feature type="binding site" evidence="6">
    <location>
        <begin position="57"/>
        <end position="61"/>
    </location>
    <ligand>
        <name>GTP</name>
        <dbReference type="ChEBI" id="CHEBI:37565"/>
    </ligand>
</feature>
<keyword evidence="6" id="KW-0690">Ribosome biogenesis</keyword>
<keyword evidence="11" id="KW-0378">Hydrolase</keyword>
<feature type="region of interest" description="G5" evidence="7">
    <location>
        <begin position="149"/>
        <end position="151"/>
    </location>
</feature>
<dbReference type="InterPro" id="IPR009019">
    <property type="entry name" value="KH_sf_prok-type"/>
</dbReference>
<feature type="binding site" evidence="6">
    <location>
        <begin position="10"/>
        <end position="17"/>
    </location>
    <ligand>
        <name>GTP</name>
        <dbReference type="ChEBI" id="CHEBI:37565"/>
    </ligand>
</feature>
<dbReference type="InterPro" id="IPR015946">
    <property type="entry name" value="KH_dom-like_a/b"/>
</dbReference>
<dbReference type="NCBIfam" id="TIGR00436">
    <property type="entry name" value="era"/>
    <property type="match status" value="1"/>
</dbReference>
<dbReference type="PRINTS" id="PR00326">
    <property type="entry name" value="GTP1OBG"/>
</dbReference>
<dbReference type="RefSeq" id="WP_026612124.1">
    <property type="nucleotide sequence ID" value="NZ_OX458333.1"/>
</dbReference>
<comment type="subunit">
    <text evidence="6">Monomer.</text>
</comment>
<comment type="similarity">
    <text evidence="1 6 7 8">Belongs to the TRAFAC class TrmE-Era-EngA-EngB-Septin-like GTPase superfamily. Era GTPase family.</text>
</comment>
<dbReference type="Pfam" id="PF01926">
    <property type="entry name" value="MMR_HSR1"/>
    <property type="match status" value="1"/>
</dbReference>
<dbReference type="InterPro" id="IPR004044">
    <property type="entry name" value="KH_dom_type_2"/>
</dbReference>
<dbReference type="Pfam" id="PF07650">
    <property type="entry name" value="KH_2"/>
    <property type="match status" value="1"/>
</dbReference>
<evidence type="ECO:0000256" key="7">
    <source>
        <dbReference type="PROSITE-ProRule" id="PRU01050"/>
    </source>
</evidence>
<evidence type="ECO:0000256" key="1">
    <source>
        <dbReference type="ARBA" id="ARBA00007921"/>
    </source>
</evidence>
<dbReference type="InterPro" id="IPR030388">
    <property type="entry name" value="G_ERA_dom"/>
</dbReference>
<comment type="function">
    <text evidence="6">An essential GTPase that binds both GDP and GTP, with rapid nucleotide exchange. Plays a role in 16S rRNA processing and 30S ribosomal subunit biogenesis and possibly also in cell cycle regulation and energy metabolism.</text>
</comment>
<dbReference type="NCBIfam" id="NF000908">
    <property type="entry name" value="PRK00089.1"/>
    <property type="match status" value="1"/>
</dbReference>
<dbReference type="Proteomes" id="UP001162030">
    <property type="component" value="Chromosome"/>
</dbReference>
<evidence type="ECO:0000256" key="6">
    <source>
        <dbReference type="HAMAP-Rule" id="MF_00367"/>
    </source>
</evidence>
<proteinExistence type="inferred from homology"/>
<evidence type="ECO:0000259" key="10">
    <source>
        <dbReference type="PROSITE" id="PS51713"/>
    </source>
</evidence>
<evidence type="ECO:0000256" key="3">
    <source>
        <dbReference type="ARBA" id="ARBA00022741"/>
    </source>
</evidence>
<dbReference type="Gene3D" id="3.40.50.300">
    <property type="entry name" value="P-loop containing nucleotide triphosphate hydrolases"/>
    <property type="match status" value="1"/>
</dbReference>
<dbReference type="PANTHER" id="PTHR42698:SF1">
    <property type="entry name" value="GTPASE ERA, MITOCHONDRIAL"/>
    <property type="match status" value="1"/>
</dbReference>
<keyword evidence="4 6" id="KW-0694">RNA-binding</keyword>
<evidence type="ECO:0000256" key="8">
    <source>
        <dbReference type="RuleBase" id="RU003761"/>
    </source>
</evidence>
<dbReference type="SUPFAM" id="SSF54814">
    <property type="entry name" value="Prokaryotic type KH domain (KH-domain type II)"/>
    <property type="match status" value="1"/>
</dbReference>
<dbReference type="NCBIfam" id="TIGR00231">
    <property type="entry name" value="small_GTP"/>
    <property type="match status" value="1"/>
</dbReference>
<comment type="subcellular location">
    <subcellularLocation>
        <location evidence="6">Cytoplasm</location>
    </subcellularLocation>
    <subcellularLocation>
        <location evidence="6">Cell membrane</location>
        <topology evidence="6">Peripheral membrane protein</topology>
    </subcellularLocation>
</comment>
<feature type="region of interest" description="G4" evidence="7">
    <location>
        <begin position="119"/>
        <end position="122"/>
    </location>
</feature>
<sequence length="293" mass="33295">MKAGFVALVGRPNVGKSTLLNYLIGQKISITSRRPQTTRHRIRGIKTTPEGQIVFVDTPGMHVSQKRAMNRYLNRAAASALVDVDVIVWLIDRPAWLPEDEWIFERIKSAGVPVILAINKVDRLEEKSVLLPFLEQAAARYAFADLVPVSALKGVNLDVLEKKILELLPEGDPIYPEDQITDKPERFFAAEIIREKLFRTLSEEVPHALTVEIEQFKVEGGLTRINAVIWVEREGQKVIVIGRNGAVLKKVGERARRELERMLECKVYLELWVKVRKGWSDDERALHSLGYVE</sequence>
<dbReference type="InterPro" id="IPR005225">
    <property type="entry name" value="Small_GTP-bd"/>
</dbReference>
<feature type="binding site" evidence="6">
    <location>
        <begin position="119"/>
        <end position="122"/>
    </location>
    <ligand>
        <name>GTP</name>
        <dbReference type="ChEBI" id="CHEBI:37565"/>
    </ligand>
</feature>
<dbReference type="CDD" id="cd22534">
    <property type="entry name" value="KH-II_Era"/>
    <property type="match status" value="1"/>
</dbReference>
<reference evidence="11 12" key="1">
    <citation type="submission" date="2023-03" db="EMBL/GenBank/DDBJ databases">
        <authorList>
            <person name="Pearce D."/>
        </authorList>
    </citation>
    <scope>NUCLEOTIDE SEQUENCE [LARGE SCALE GENOMIC DNA]</scope>
    <source>
        <strain evidence="11">Msz</strain>
    </source>
</reference>
<evidence type="ECO:0000259" key="9">
    <source>
        <dbReference type="PROSITE" id="PS50823"/>
    </source>
</evidence>
<evidence type="ECO:0000256" key="2">
    <source>
        <dbReference type="ARBA" id="ARBA00020484"/>
    </source>
</evidence>
<dbReference type="CDD" id="cd04163">
    <property type="entry name" value="Era"/>
    <property type="match status" value="1"/>
</dbReference>
<evidence type="ECO:0000313" key="11">
    <source>
        <dbReference type="EMBL" id="CAI8776452.1"/>
    </source>
</evidence>
<keyword evidence="6" id="KW-0472">Membrane</keyword>
<dbReference type="PROSITE" id="PS50823">
    <property type="entry name" value="KH_TYPE_2"/>
    <property type="match status" value="1"/>
</dbReference>
<feature type="domain" description="Era-type G" evidence="10">
    <location>
        <begin position="2"/>
        <end position="170"/>
    </location>
</feature>
<dbReference type="Gene3D" id="3.30.300.20">
    <property type="match status" value="1"/>
</dbReference>
<dbReference type="InterPro" id="IPR006073">
    <property type="entry name" value="GTP-bd"/>
</dbReference>
<dbReference type="SUPFAM" id="SSF52540">
    <property type="entry name" value="P-loop containing nucleoside triphosphate hydrolases"/>
    <property type="match status" value="1"/>
</dbReference>
<keyword evidence="3 6" id="KW-0547">Nucleotide-binding</keyword>
<protein>
    <recommendedName>
        <fullName evidence="2 6">GTPase Era</fullName>
    </recommendedName>
</protein>
<feature type="region of interest" description="G2" evidence="7">
    <location>
        <begin position="36"/>
        <end position="40"/>
    </location>
</feature>